<accession>A0A0E3T8B5</accession>
<dbReference type="GO" id="GO:0009055">
    <property type="term" value="F:electron transfer activity"/>
    <property type="evidence" value="ECO:0007669"/>
    <property type="project" value="TreeGrafter"/>
</dbReference>
<sequence length="75" mass="8460">MIEVYTRAECPQCDMTKNVLTREGVDFDVIDVEADPKALEYVRSLGYSAAPVVVVDGEHWSGFKPERIRAVCRAR</sequence>
<dbReference type="InterPro" id="IPR002109">
    <property type="entry name" value="Glutaredoxin"/>
</dbReference>
<dbReference type="SUPFAM" id="SSF52833">
    <property type="entry name" value="Thioredoxin-like"/>
    <property type="match status" value="1"/>
</dbReference>
<proteinExistence type="inferred from homology"/>
<gene>
    <name evidence="9" type="ORF">Gsput1_55</name>
</gene>
<keyword evidence="6" id="KW-1015">Disulfide bond</keyword>
<keyword evidence="4" id="KW-0813">Transport</keyword>
<dbReference type="NCBIfam" id="TIGR02194">
    <property type="entry name" value="GlrX_NrdH"/>
    <property type="match status" value="1"/>
</dbReference>
<dbReference type="EMBL" id="KP790011">
    <property type="protein sequence ID" value="AKC03080.1"/>
    <property type="molecule type" value="Genomic_DNA"/>
</dbReference>
<evidence type="ECO:0000313" key="9">
    <source>
        <dbReference type="EMBL" id="AKC03080.1"/>
    </source>
</evidence>
<evidence type="ECO:0000256" key="6">
    <source>
        <dbReference type="ARBA" id="ARBA00023157"/>
    </source>
</evidence>
<protein>
    <recommendedName>
        <fullName evidence="3">Glutaredoxin-like protein NrdH</fullName>
    </recommendedName>
</protein>
<comment type="similarity">
    <text evidence="2">Belongs to the glutaredoxin family.</text>
</comment>
<dbReference type="RefSeq" id="YP_009275741.1">
    <property type="nucleotide sequence ID" value="NC_030932.1"/>
</dbReference>
<dbReference type="GeneID" id="28800894"/>
<evidence type="ECO:0000259" key="8">
    <source>
        <dbReference type="Pfam" id="PF00462"/>
    </source>
</evidence>
<dbReference type="PANTHER" id="PTHR34386:SF1">
    <property type="entry name" value="GLUTAREDOXIN-LIKE PROTEIN NRDH"/>
    <property type="match status" value="1"/>
</dbReference>
<dbReference type="PANTHER" id="PTHR34386">
    <property type="entry name" value="GLUTAREDOXIN"/>
    <property type="match status" value="1"/>
</dbReference>
<evidence type="ECO:0000313" key="10">
    <source>
        <dbReference type="Proteomes" id="UP000033018"/>
    </source>
</evidence>
<evidence type="ECO:0000256" key="3">
    <source>
        <dbReference type="ARBA" id="ARBA00017945"/>
    </source>
</evidence>
<dbReference type="OrthoDB" id="18944at10239"/>
<evidence type="ECO:0000256" key="2">
    <source>
        <dbReference type="ARBA" id="ARBA00007787"/>
    </source>
</evidence>
<dbReference type="InterPro" id="IPR051548">
    <property type="entry name" value="Grx-like_ET"/>
</dbReference>
<dbReference type="Gene3D" id="3.40.30.10">
    <property type="entry name" value="Glutaredoxin"/>
    <property type="match status" value="1"/>
</dbReference>
<dbReference type="Pfam" id="PF00462">
    <property type="entry name" value="Glutaredoxin"/>
    <property type="match status" value="1"/>
</dbReference>
<keyword evidence="10" id="KW-1185">Reference proteome</keyword>
<evidence type="ECO:0000256" key="4">
    <source>
        <dbReference type="ARBA" id="ARBA00022448"/>
    </source>
</evidence>
<dbReference type="CDD" id="cd02976">
    <property type="entry name" value="NrdH"/>
    <property type="match status" value="1"/>
</dbReference>
<dbReference type="KEGG" id="vg:28800894"/>
<name>A0A0E3T8B5_9CAUD</name>
<comment type="function">
    <text evidence="1">Electron transport system for the ribonucleotide reductase system NrdEF.</text>
</comment>
<dbReference type="Proteomes" id="UP000033018">
    <property type="component" value="Segment"/>
</dbReference>
<keyword evidence="7" id="KW-0676">Redox-active center</keyword>
<evidence type="ECO:0000256" key="5">
    <source>
        <dbReference type="ARBA" id="ARBA00022982"/>
    </source>
</evidence>
<dbReference type="PROSITE" id="PS51354">
    <property type="entry name" value="GLUTAREDOXIN_2"/>
    <property type="match status" value="1"/>
</dbReference>
<keyword evidence="5" id="KW-0249">Electron transport</keyword>
<dbReference type="InterPro" id="IPR011909">
    <property type="entry name" value="GlrX_NrdH"/>
</dbReference>
<evidence type="ECO:0000256" key="1">
    <source>
        <dbReference type="ARBA" id="ARBA00002292"/>
    </source>
</evidence>
<reference evidence="9 10" key="1">
    <citation type="journal article" date="2015" name="Sci. Rep.">
        <title>Bacteriophages of wastewater foaming-associated filamentous Gordonia reduce host levels in raw activated sludge.</title>
        <authorList>
            <person name="Liu M."/>
            <person name="Gill J.J."/>
            <person name="Young R."/>
            <person name="Summer E.J."/>
        </authorList>
    </citation>
    <scope>NUCLEOTIDE SEQUENCE [LARGE SCALE GENOMIC DNA]</scope>
</reference>
<feature type="domain" description="Glutaredoxin" evidence="8">
    <location>
        <begin position="2"/>
        <end position="60"/>
    </location>
</feature>
<organism evidence="9 10">
    <name type="scientific">Gordonia phage Gsput1</name>
    <dbReference type="NCBI Taxonomy" id="1622193"/>
    <lineage>
        <taxon>Viruses</taxon>
        <taxon>Duplodnaviria</taxon>
        <taxon>Heunggongvirae</taxon>
        <taxon>Uroviricota</taxon>
        <taxon>Caudoviricetes</taxon>
        <taxon>Ruthgordonvirinae</taxon>
        <taxon>Gesputvirus</taxon>
        <taxon>Gesputvirus gsput1</taxon>
    </lineage>
</organism>
<dbReference type="InterPro" id="IPR036249">
    <property type="entry name" value="Thioredoxin-like_sf"/>
</dbReference>
<evidence type="ECO:0000256" key="7">
    <source>
        <dbReference type="ARBA" id="ARBA00023284"/>
    </source>
</evidence>